<dbReference type="AlphaFoldDB" id="A0A1M5M444"/>
<evidence type="ECO:0000313" key="2">
    <source>
        <dbReference type="Proteomes" id="UP000184047"/>
    </source>
</evidence>
<gene>
    <name evidence="1" type="ORF">SAMN05421866_1320</name>
</gene>
<dbReference type="Proteomes" id="UP000184047">
    <property type="component" value="Unassembled WGS sequence"/>
</dbReference>
<keyword evidence="2" id="KW-1185">Reference proteome</keyword>
<reference evidence="2" key="1">
    <citation type="submission" date="2016-11" db="EMBL/GenBank/DDBJ databases">
        <authorList>
            <person name="Varghese N."/>
            <person name="Submissions S."/>
        </authorList>
    </citation>
    <scope>NUCLEOTIDE SEQUENCE [LARGE SCALE GENOMIC DNA]</scope>
    <source>
        <strain evidence="2">DSM 19055</strain>
    </source>
</reference>
<dbReference type="STRING" id="421058.SAMN05421866_1320"/>
<dbReference type="RefSeq" id="WP_175547484.1">
    <property type="nucleotide sequence ID" value="NZ_FQWT01000001.1"/>
</dbReference>
<proteinExistence type="predicted"/>
<protein>
    <submittedName>
        <fullName evidence="1">Uncharacterized protein</fullName>
    </submittedName>
</protein>
<sequence>MEKQFYAVYLNPSRPDFAMSMTDSEKTIIIEHVAYWTEKECRSSGHIQFYFITADKNN</sequence>
<accession>A0A1M5M444</accession>
<evidence type="ECO:0000313" key="1">
    <source>
        <dbReference type="EMBL" id="SHG72084.1"/>
    </source>
</evidence>
<dbReference type="EMBL" id="FQWT01000001">
    <property type="protein sequence ID" value="SHG72084.1"/>
    <property type="molecule type" value="Genomic_DNA"/>
</dbReference>
<organism evidence="1 2">
    <name type="scientific">Chryseobacterium oranimense</name>
    <dbReference type="NCBI Taxonomy" id="421058"/>
    <lineage>
        <taxon>Bacteria</taxon>
        <taxon>Pseudomonadati</taxon>
        <taxon>Bacteroidota</taxon>
        <taxon>Flavobacteriia</taxon>
        <taxon>Flavobacteriales</taxon>
        <taxon>Weeksellaceae</taxon>
        <taxon>Chryseobacterium group</taxon>
        <taxon>Chryseobacterium</taxon>
    </lineage>
</organism>
<name>A0A1M5M444_9FLAO</name>